<sequence>MSRPNPYGFPPVDRIGGDTARIDESALRYAPRDPAPGDPVVLLLHGLGSHEEDLLGLTPALPGGVVYASLRGVLACGPGFGWLAPPPLQAEDLGLLEESAAAVEDWIERRLPGRVIGAIGFSQGAMLALQLLRRNPEAFEWVVALSGAPFPAELPGDTALAERRLPALWGHGGQDPLFDDAMIAQVREWMESHVELREELSPALGHGIDEQVLAAATAFVHERLEERTEG</sequence>
<dbReference type="EMBL" id="QFKX01000003">
    <property type="protein sequence ID" value="PWH06222.1"/>
    <property type="molecule type" value="Genomic_DNA"/>
</dbReference>
<keyword evidence="5" id="KW-1185">Reference proteome</keyword>
<evidence type="ECO:0000256" key="2">
    <source>
        <dbReference type="ARBA" id="ARBA00022801"/>
    </source>
</evidence>
<dbReference type="Gene3D" id="3.40.50.1820">
    <property type="entry name" value="alpha/beta hydrolase"/>
    <property type="match status" value="1"/>
</dbReference>
<evidence type="ECO:0000313" key="4">
    <source>
        <dbReference type="EMBL" id="PWH06222.1"/>
    </source>
</evidence>
<keyword evidence="2" id="KW-0378">Hydrolase</keyword>
<evidence type="ECO:0000256" key="1">
    <source>
        <dbReference type="ARBA" id="ARBA00006499"/>
    </source>
</evidence>
<reference evidence="4 5" key="1">
    <citation type="submission" date="2018-05" db="EMBL/GenBank/DDBJ databases">
        <title>Brachybacterium sp. M1HQ-2T, whole genome shotgun sequence.</title>
        <authorList>
            <person name="Tuo L."/>
        </authorList>
    </citation>
    <scope>NUCLEOTIDE SEQUENCE [LARGE SCALE GENOMIC DNA]</scope>
    <source>
        <strain evidence="4 5">M1HQ-2</strain>
    </source>
</reference>
<dbReference type="InterPro" id="IPR050565">
    <property type="entry name" value="LYPA1-2/EST-like"/>
</dbReference>
<dbReference type="OrthoDB" id="9780848at2"/>
<comment type="caution">
    <text evidence="4">The sequence shown here is derived from an EMBL/GenBank/DDBJ whole genome shotgun (WGS) entry which is preliminary data.</text>
</comment>
<dbReference type="Proteomes" id="UP000245590">
    <property type="component" value="Unassembled WGS sequence"/>
</dbReference>
<dbReference type="InterPro" id="IPR003140">
    <property type="entry name" value="PLipase/COase/thioEstase"/>
</dbReference>
<evidence type="ECO:0000313" key="5">
    <source>
        <dbReference type="Proteomes" id="UP000245590"/>
    </source>
</evidence>
<protein>
    <submittedName>
        <fullName evidence="4">Esterase</fullName>
    </submittedName>
</protein>
<organism evidence="4 5">
    <name type="scientific">Brachybacterium endophyticum</name>
    <dbReference type="NCBI Taxonomy" id="2182385"/>
    <lineage>
        <taxon>Bacteria</taxon>
        <taxon>Bacillati</taxon>
        <taxon>Actinomycetota</taxon>
        <taxon>Actinomycetes</taxon>
        <taxon>Micrococcales</taxon>
        <taxon>Dermabacteraceae</taxon>
        <taxon>Brachybacterium</taxon>
    </lineage>
</organism>
<gene>
    <name evidence="4" type="ORF">DEO23_09115</name>
</gene>
<evidence type="ECO:0000259" key="3">
    <source>
        <dbReference type="Pfam" id="PF02230"/>
    </source>
</evidence>
<dbReference type="GO" id="GO:0016787">
    <property type="term" value="F:hydrolase activity"/>
    <property type="evidence" value="ECO:0007669"/>
    <property type="project" value="UniProtKB-KW"/>
</dbReference>
<dbReference type="Pfam" id="PF02230">
    <property type="entry name" value="Abhydrolase_2"/>
    <property type="match status" value="1"/>
</dbReference>
<accession>A0A2U2RK20</accession>
<dbReference type="SUPFAM" id="SSF53474">
    <property type="entry name" value="alpha/beta-Hydrolases"/>
    <property type="match status" value="1"/>
</dbReference>
<comment type="similarity">
    <text evidence="1">Belongs to the AB hydrolase superfamily. AB hydrolase 2 family.</text>
</comment>
<dbReference type="AlphaFoldDB" id="A0A2U2RK20"/>
<dbReference type="InterPro" id="IPR029058">
    <property type="entry name" value="AB_hydrolase_fold"/>
</dbReference>
<dbReference type="PANTHER" id="PTHR10655">
    <property type="entry name" value="LYSOPHOSPHOLIPASE-RELATED"/>
    <property type="match status" value="1"/>
</dbReference>
<name>A0A2U2RK20_9MICO</name>
<dbReference type="PANTHER" id="PTHR10655:SF17">
    <property type="entry name" value="LYSOPHOSPHOLIPASE-LIKE PROTEIN 1"/>
    <property type="match status" value="1"/>
</dbReference>
<proteinExistence type="inferred from homology"/>
<feature type="domain" description="Phospholipase/carboxylesterase/thioesterase" evidence="3">
    <location>
        <begin position="101"/>
        <end position="221"/>
    </location>
</feature>